<dbReference type="SMART" id="SM00248">
    <property type="entry name" value="ANK"/>
    <property type="match status" value="4"/>
</dbReference>
<dbReference type="InterPro" id="IPR002110">
    <property type="entry name" value="Ankyrin_rpt"/>
</dbReference>
<feature type="repeat" description="ANK" evidence="3">
    <location>
        <begin position="121"/>
        <end position="153"/>
    </location>
</feature>
<evidence type="ECO:0000256" key="4">
    <source>
        <dbReference type="SAM" id="MobiDB-lite"/>
    </source>
</evidence>
<protein>
    <submittedName>
        <fullName evidence="5">DgyrCDS2656</fullName>
    </submittedName>
</protein>
<evidence type="ECO:0000256" key="1">
    <source>
        <dbReference type="ARBA" id="ARBA00022737"/>
    </source>
</evidence>
<proteinExistence type="predicted"/>
<evidence type="ECO:0000313" key="6">
    <source>
        <dbReference type="Proteomes" id="UP000549394"/>
    </source>
</evidence>
<sequence>MATVVTYEIVQDTETEEASAAISNIPRLSSGSPSTSTPVATIGRPSGSTFGLSLVDLGKRLIEASKRGDVNEARMLMSNGAPFTTDWLGTSPLHFAAQAGHLDMCEALLRAGISRDARTKVDRTPLHCAAQEGHYDVVELLLKNSADIEAKDMLQMTPLHWAVERGHLLVVHLLLRHQANTNVLNKFDKTPMEIALTNSRNDLAELLHSAQQNNIVEVTTTEEIVTTTTDNEIEAAVASTQSDTETNDLVLQADDHHIIETVRSSRDDRKNGKKSKRDKSEQSTAVLATLAALAEASKPLDASGENAAETLTWLETHGIVTSSSDNPTVVSAIESGGTVTLSEAGKLALQYTRTDEEDEDASIVLQEDEEPTIEVTEEIARS</sequence>
<dbReference type="Gene3D" id="1.25.40.20">
    <property type="entry name" value="Ankyrin repeat-containing domain"/>
    <property type="match status" value="1"/>
</dbReference>
<dbReference type="GO" id="GO:0045944">
    <property type="term" value="P:positive regulation of transcription by RNA polymerase II"/>
    <property type="evidence" value="ECO:0007669"/>
    <property type="project" value="TreeGrafter"/>
</dbReference>
<keyword evidence="2 3" id="KW-0040">ANK repeat</keyword>
<dbReference type="GO" id="GO:0000976">
    <property type="term" value="F:transcription cis-regulatory region binding"/>
    <property type="evidence" value="ECO:0007669"/>
    <property type="project" value="TreeGrafter"/>
</dbReference>
<keyword evidence="6" id="KW-1185">Reference proteome</keyword>
<gene>
    <name evidence="5" type="ORF">DGYR_LOCUS2471</name>
</gene>
<feature type="repeat" description="ANK" evidence="3">
    <location>
        <begin position="154"/>
        <end position="186"/>
    </location>
</feature>
<feature type="compositionally biased region" description="Basic and acidic residues" evidence="4">
    <location>
        <begin position="261"/>
        <end position="270"/>
    </location>
</feature>
<comment type="caution">
    <text evidence="5">The sequence shown here is derived from an EMBL/GenBank/DDBJ whole genome shotgun (WGS) entry which is preliminary data.</text>
</comment>
<name>A0A7I8VAX8_9ANNE</name>
<dbReference type="EMBL" id="CAJFCJ010000004">
    <property type="protein sequence ID" value="CAD5113494.1"/>
    <property type="molecule type" value="Genomic_DNA"/>
</dbReference>
<reference evidence="5 6" key="1">
    <citation type="submission" date="2020-08" db="EMBL/GenBank/DDBJ databases">
        <authorList>
            <person name="Hejnol A."/>
        </authorList>
    </citation>
    <scope>NUCLEOTIDE SEQUENCE [LARGE SCALE GENOMIC DNA]</scope>
</reference>
<dbReference type="PANTHER" id="PTHR24193">
    <property type="entry name" value="ANKYRIN REPEAT PROTEIN"/>
    <property type="match status" value="1"/>
</dbReference>
<evidence type="ECO:0000313" key="5">
    <source>
        <dbReference type="EMBL" id="CAD5113494.1"/>
    </source>
</evidence>
<evidence type="ECO:0000256" key="3">
    <source>
        <dbReference type="PROSITE-ProRule" id="PRU00023"/>
    </source>
</evidence>
<accession>A0A7I8VAX8</accession>
<dbReference type="InterPro" id="IPR036770">
    <property type="entry name" value="Ankyrin_rpt-contain_sf"/>
</dbReference>
<keyword evidence="1" id="KW-0677">Repeat</keyword>
<dbReference type="Pfam" id="PF12796">
    <property type="entry name" value="Ank_2"/>
    <property type="match status" value="2"/>
</dbReference>
<dbReference type="SUPFAM" id="SSF48403">
    <property type="entry name" value="Ankyrin repeat"/>
    <property type="match status" value="1"/>
</dbReference>
<dbReference type="GO" id="GO:0005634">
    <property type="term" value="C:nucleus"/>
    <property type="evidence" value="ECO:0007669"/>
    <property type="project" value="TreeGrafter"/>
</dbReference>
<dbReference type="InterPro" id="IPR050663">
    <property type="entry name" value="Ankyrin-SOCS_Box"/>
</dbReference>
<dbReference type="PRINTS" id="PR01415">
    <property type="entry name" value="ANKYRIN"/>
</dbReference>
<dbReference type="AlphaFoldDB" id="A0A7I8VAX8"/>
<organism evidence="5 6">
    <name type="scientific">Dimorphilus gyrociliatus</name>
    <dbReference type="NCBI Taxonomy" id="2664684"/>
    <lineage>
        <taxon>Eukaryota</taxon>
        <taxon>Metazoa</taxon>
        <taxon>Spiralia</taxon>
        <taxon>Lophotrochozoa</taxon>
        <taxon>Annelida</taxon>
        <taxon>Polychaeta</taxon>
        <taxon>Polychaeta incertae sedis</taxon>
        <taxon>Dinophilidae</taxon>
        <taxon>Dimorphilus</taxon>
    </lineage>
</organism>
<dbReference type="PANTHER" id="PTHR24193:SF121">
    <property type="entry name" value="ADA2A-CONTAINING COMPLEX COMPONENT 3, ISOFORM D"/>
    <property type="match status" value="1"/>
</dbReference>
<dbReference type="PROSITE" id="PS50297">
    <property type="entry name" value="ANK_REP_REGION"/>
    <property type="match status" value="3"/>
</dbReference>
<feature type="region of interest" description="Disordered" evidence="4">
    <location>
        <begin position="261"/>
        <end position="283"/>
    </location>
</feature>
<feature type="repeat" description="ANK" evidence="3">
    <location>
        <begin position="88"/>
        <end position="120"/>
    </location>
</feature>
<evidence type="ECO:0000256" key="2">
    <source>
        <dbReference type="ARBA" id="ARBA00023043"/>
    </source>
</evidence>
<dbReference type="OrthoDB" id="341259at2759"/>
<dbReference type="PROSITE" id="PS50088">
    <property type="entry name" value="ANK_REPEAT"/>
    <property type="match status" value="3"/>
</dbReference>
<dbReference type="Proteomes" id="UP000549394">
    <property type="component" value="Unassembled WGS sequence"/>
</dbReference>